<accession>S9RBV7</accession>
<dbReference type="GeneID" id="25030786"/>
<feature type="transmembrane region" description="Helical" evidence="2">
    <location>
        <begin position="21"/>
        <end position="42"/>
    </location>
</feature>
<feature type="region of interest" description="Disordered" evidence="1">
    <location>
        <begin position="174"/>
        <end position="213"/>
    </location>
</feature>
<reference evidence="3 4" key="1">
    <citation type="journal article" date="2011" name="Science">
        <title>Comparative functional genomics of the fission yeasts.</title>
        <authorList>
            <person name="Rhind N."/>
            <person name="Chen Z."/>
            <person name="Yassour M."/>
            <person name="Thompson D.A."/>
            <person name="Haas B.J."/>
            <person name="Habib N."/>
            <person name="Wapinski I."/>
            <person name="Roy S."/>
            <person name="Lin M.F."/>
            <person name="Heiman D.I."/>
            <person name="Young S.K."/>
            <person name="Furuya K."/>
            <person name="Guo Y."/>
            <person name="Pidoux A."/>
            <person name="Chen H.M."/>
            <person name="Robbertse B."/>
            <person name="Goldberg J.M."/>
            <person name="Aoki K."/>
            <person name="Bayne E.H."/>
            <person name="Berlin A.M."/>
            <person name="Desjardins C.A."/>
            <person name="Dobbs E."/>
            <person name="Dukaj L."/>
            <person name="Fan L."/>
            <person name="FitzGerald M.G."/>
            <person name="French C."/>
            <person name="Gujja S."/>
            <person name="Hansen K."/>
            <person name="Keifenheim D."/>
            <person name="Levin J.Z."/>
            <person name="Mosher R.A."/>
            <person name="Mueller C.A."/>
            <person name="Pfiffner J."/>
            <person name="Priest M."/>
            <person name="Russ C."/>
            <person name="Smialowska A."/>
            <person name="Swoboda P."/>
            <person name="Sykes S.M."/>
            <person name="Vaughn M."/>
            <person name="Vengrova S."/>
            <person name="Yoder R."/>
            <person name="Zeng Q."/>
            <person name="Allshire R."/>
            <person name="Baulcombe D."/>
            <person name="Birren B.W."/>
            <person name="Brown W."/>
            <person name="Ekwall K."/>
            <person name="Kellis M."/>
            <person name="Leatherwood J."/>
            <person name="Levin H."/>
            <person name="Margalit H."/>
            <person name="Martienssen R."/>
            <person name="Nieduszynski C.A."/>
            <person name="Spatafora J.W."/>
            <person name="Friedman N."/>
            <person name="Dalgaard J.Z."/>
            <person name="Baumann P."/>
            <person name="Niki H."/>
            <person name="Regev A."/>
            <person name="Nusbaum C."/>
        </authorList>
    </citation>
    <scope>NUCLEOTIDE SEQUENCE [LARGE SCALE GENOMIC DNA]</scope>
    <source>
        <strain evidence="4">yFS286</strain>
    </source>
</reference>
<dbReference type="EMBL" id="KE503208">
    <property type="protein sequence ID" value="EPX71589.1"/>
    <property type="molecule type" value="Genomic_DNA"/>
</dbReference>
<keyword evidence="2" id="KW-1133">Transmembrane helix</keyword>
<dbReference type="HOGENOM" id="CLU_1120670_0_0_1"/>
<evidence type="ECO:0000256" key="2">
    <source>
        <dbReference type="SAM" id="Phobius"/>
    </source>
</evidence>
<dbReference type="VEuPathDB" id="FungiDB:SOCG_01806"/>
<proteinExistence type="predicted"/>
<protein>
    <submittedName>
        <fullName evidence="3">Uncharacterized protein</fullName>
    </submittedName>
</protein>
<evidence type="ECO:0000256" key="1">
    <source>
        <dbReference type="SAM" id="MobiDB-lite"/>
    </source>
</evidence>
<organism evidence="3 4">
    <name type="scientific">Schizosaccharomyces octosporus (strain yFS286)</name>
    <name type="common">Fission yeast</name>
    <name type="synonym">Octosporomyces octosporus</name>
    <dbReference type="NCBI Taxonomy" id="483514"/>
    <lineage>
        <taxon>Eukaryota</taxon>
        <taxon>Fungi</taxon>
        <taxon>Dikarya</taxon>
        <taxon>Ascomycota</taxon>
        <taxon>Taphrinomycotina</taxon>
        <taxon>Schizosaccharomycetes</taxon>
        <taxon>Schizosaccharomycetales</taxon>
        <taxon>Schizosaccharomycetaceae</taxon>
        <taxon>Schizosaccharomyces</taxon>
    </lineage>
</organism>
<keyword evidence="4" id="KW-1185">Reference proteome</keyword>
<evidence type="ECO:0000313" key="3">
    <source>
        <dbReference type="EMBL" id="EPX71589.1"/>
    </source>
</evidence>
<keyword evidence="2" id="KW-0812">Transmembrane</keyword>
<feature type="compositionally biased region" description="Low complexity" evidence="1">
    <location>
        <begin position="185"/>
        <end position="197"/>
    </location>
</feature>
<name>S9RBV7_SCHOY</name>
<dbReference type="Proteomes" id="UP000016088">
    <property type="component" value="Unassembled WGS sequence"/>
</dbReference>
<keyword evidence="2" id="KW-0472">Membrane</keyword>
<sequence length="248" mass="27883">MENEAESFSAEAEMEQEDLRIFRFMIGLAISVPVLILCLIIIRRYIDCKHKKYRIFRAVLCCMPIYDEEDCEVDFYNLPATESTITLPRYSPHLQENEELLGASGEREGIDVVLTPSRLPDTEPNPYPFLYNASSRLRFIQRMEIEKLQSPRISYHNLGVGRCNGSRILPSYPEPARVHVSPNESSDLSDVQSASSQNTNVSECFPASVSPSPTPNFYSPPPPYCYGDINSPSLENSVFSNASTLVSA</sequence>
<evidence type="ECO:0000313" key="4">
    <source>
        <dbReference type="Proteomes" id="UP000016088"/>
    </source>
</evidence>
<dbReference type="OrthoDB" id="5376312at2759"/>
<dbReference type="AlphaFoldDB" id="S9RBV7"/>
<gene>
    <name evidence="3" type="ORF">SOCG_01806</name>
</gene>
<dbReference type="RefSeq" id="XP_013020213.1">
    <property type="nucleotide sequence ID" value="XM_013164759.1"/>
</dbReference>
<dbReference type="OMA" id="FIQRMEI"/>